<feature type="compositionally biased region" description="Basic and acidic residues" evidence="1">
    <location>
        <begin position="112"/>
        <end position="135"/>
    </location>
</feature>
<keyword evidence="3" id="KW-1185">Reference proteome</keyword>
<evidence type="ECO:0000313" key="3">
    <source>
        <dbReference type="Proteomes" id="UP000322000"/>
    </source>
</evidence>
<proteinExistence type="predicted"/>
<dbReference type="KEGG" id="tnl:113500963"/>
<protein>
    <submittedName>
        <fullName evidence="4">Uncharacterized protein LOC113500963 isoform X1</fullName>
    </submittedName>
</protein>
<reference evidence="4" key="1">
    <citation type="submission" date="2025-08" db="UniProtKB">
        <authorList>
            <consortium name="RefSeq"/>
        </authorList>
    </citation>
    <scope>IDENTIFICATION</scope>
</reference>
<feature type="region of interest" description="Disordered" evidence="1">
    <location>
        <begin position="219"/>
        <end position="295"/>
    </location>
</feature>
<gene>
    <name evidence="4" type="primary">LOC113500963</name>
</gene>
<dbReference type="InParanoid" id="A0A7E5WAM9"/>
<feature type="region of interest" description="Disordered" evidence="1">
    <location>
        <begin position="193"/>
        <end position="212"/>
    </location>
</feature>
<feature type="signal peptide" evidence="2">
    <location>
        <begin position="1"/>
        <end position="29"/>
    </location>
</feature>
<feature type="chain" id="PRO_5028846736" evidence="2">
    <location>
        <begin position="30"/>
        <end position="295"/>
    </location>
</feature>
<evidence type="ECO:0000313" key="4">
    <source>
        <dbReference type="RefSeq" id="XP_026737719.1"/>
    </source>
</evidence>
<evidence type="ECO:0000256" key="1">
    <source>
        <dbReference type="SAM" id="MobiDB-lite"/>
    </source>
</evidence>
<feature type="compositionally biased region" description="Polar residues" evidence="1">
    <location>
        <begin position="138"/>
        <end position="154"/>
    </location>
</feature>
<dbReference type="RefSeq" id="XP_026737719.1">
    <property type="nucleotide sequence ID" value="XM_026881918.1"/>
</dbReference>
<dbReference type="GeneID" id="113500963"/>
<feature type="compositionally biased region" description="Low complexity" evidence="1">
    <location>
        <begin position="233"/>
        <end position="246"/>
    </location>
</feature>
<feature type="region of interest" description="Disordered" evidence="1">
    <location>
        <begin position="79"/>
        <end position="158"/>
    </location>
</feature>
<sequence length="295" mass="32929">MNTNVVINLLVVMKLFAVLKFLPLRSSNATARGKRFTFQSTVRQLERRRLAEKLSKEADLKEQQRRTELEAMRRVEEEFQRKRAREKANIRQQLRLVSSGAASMPSPTQHNKTRDEPDGSCRESPAPERMRDGRQRHSNASSEISGRSKSSTPVRSVELSEWRLASSGARVYRDWAPAHAHPPACARMPIATHHHNGSGEAEAFSGSPRSDNYRLEFARGRSAGSPRADTQSPRTPRAPRLLPAAREPSSSGSELSLRQPIKISEPTIEEPESEEPAIVPTLRPAGPARTALLTH</sequence>
<dbReference type="AlphaFoldDB" id="A0A7E5WAM9"/>
<feature type="compositionally biased region" description="Basic and acidic residues" evidence="1">
    <location>
        <begin position="79"/>
        <end position="89"/>
    </location>
</feature>
<evidence type="ECO:0000256" key="2">
    <source>
        <dbReference type="SAM" id="SignalP"/>
    </source>
</evidence>
<accession>A0A7E5WAM9</accession>
<dbReference type="OrthoDB" id="5917823at2759"/>
<organism evidence="3 4">
    <name type="scientific">Trichoplusia ni</name>
    <name type="common">Cabbage looper</name>
    <dbReference type="NCBI Taxonomy" id="7111"/>
    <lineage>
        <taxon>Eukaryota</taxon>
        <taxon>Metazoa</taxon>
        <taxon>Ecdysozoa</taxon>
        <taxon>Arthropoda</taxon>
        <taxon>Hexapoda</taxon>
        <taxon>Insecta</taxon>
        <taxon>Pterygota</taxon>
        <taxon>Neoptera</taxon>
        <taxon>Endopterygota</taxon>
        <taxon>Lepidoptera</taxon>
        <taxon>Glossata</taxon>
        <taxon>Ditrysia</taxon>
        <taxon>Noctuoidea</taxon>
        <taxon>Noctuidae</taxon>
        <taxon>Plusiinae</taxon>
        <taxon>Trichoplusia</taxon>
    </lineage>
</organism>
<name>A0A7E5WAM9_TRINI</name>
<dbReference type="Proteomes" id="UP000322000">
    <property type="component" value="Chromosome 15"/>
</dbReference>
<keyword evidence="2" id="KW-0732">Signal</keyword>